<dbReference type="CDD" id="cd00082">
    <property type="entry name" value="HisKA"/>
    <property type="match status" value="1"/>
</dbReference>
<evidence type="ECO:0000256" key="8">
    <source>
        <dbReference type="ARBA" id="ARBA00023012"/>
    </source>
</evidence>
<evidence type="ECO:0000313" key="11">
    <source>
        <dbReference type="Proteomes" id="UP000065807"/>
    </source>
</evidence>
<dbReference type="AlphaFoldDB" id="A0A0K2SNX1"/>
<evidence type="ECO:0000256" key="7">
    <source>
        <dbReference type="ARBA" id="ARBA00022840"/>
    </source>
</evidence>
<dbReference type="SMART" id="SM00387">
    <property type="entry name" value="HATPase_c"/>
    <property type="match status" value="1"/>
</dbReference>
<dbReference type="GO" id="GO:0005524">
    <property type="term" value="F:ATP binding"/>
    <property type="evidence" value="ECO:0007669"/>
    <property type="project" value="UniProtKB-KW"/>
</dbReference>
<dbReference type="PROSITE" id="PS50109">
    <property type="entry name" value="HIS_KIN"/>
    <property type="match status" value="1"/>
</dbReference>
<dbReference type="PANTHER" id="PTHR43065:SF10">
    <property type="entry name" value="PEROXIDE STRESS-ACTIVATED HISTIDINE KINASE MAK3"/>
    <property type="match status" value="1"/>
</dbReference>
<keyword evidence="7" id="KW-0067">ATP-binding</keyword>
<comment type="catalytic activity">
    <reaction evidence="1">
        <text>ATP + protein L-histidine = ADP + protein N-phospho-L-histidine.</text>
        <dbReference type="EC" id="2.7.13.3"/>
    </reaction>
</comment>
<evidence type="ECO:0000313" key="10">
    <source>
        <dbReference type="EMBL" id="BAS28687.1"/>
    </source>
</evidence>
<dbReference type="InterPro" id="IPR003594">
    <property type="entry name" value="HATPase_dom"/>
</dbReference>
<dbReference type="GO" id="GO:0000155">
    <property type="term" value="F:phosphorelay sensor kinase activity"/>
    <property type="evidence" value="ECO:0007669"/>
    <property type="project" value="InterPro"/>
</dbReference>
<dbReference type="CDD" id="cd00075">
    <property type="entry name" value="HATPase"/>
    <property type="match status" value="1"/>
</dbReference>
<dbReference type="PRINTS" id="PR00344">
    <property type="entry name" value="BCTRLSENSOR"/>
</dbReference>
<dbReference type="SUPFAM" id="SSF55874">
    <property type="entry name" value="ATPase domain of HSP90 chaperone/DNA topoisomerase II/histidine kinase"/>
    <property type="match status" value="1"/>
</dbReference>
<feature type="domain" description="Histidine kinase" evidence="9">
    <location>
        <begin position="35"/>
        <end position="249"/>
    </location>
</feature>
<keyword evidence="4" id="KW-0808">Transferase</keyword>
<dbReference type="KEGG" id="lpil:LIP_2858"/>
<evidence type="ECO:0000256" key="5">
    <source>
        <dbReference type="ARBA" id="ARBA00022741"/>
    </source>
</evidence>
<sequence>MGVRTAPLPVIRFQDVFRDHGNPERTYVLGRVMLYAAHEVKTALTVIDLILDAVRRQAASGHAPDPSDVEIAQAALRRAGALLEEILAYGSGRTLRRARLDLAEVVRSVADMLRVVARGNAETGHPVQIVERSAGPGPVIQGDRALLEASLVNLSFNSLQALGTRGGTVWLEVTCDAGVAEVRIRDTGPGLGDLAPEEVFRPYRSSREGGTGLGLSIARAGIEAHGGTLTLRNVAEGGAEAVLRLPLSGADRNP</sequence>
<dbReference type="InterPro" id="IPR036890">
    <property type="entry name" value="HATPase_C_sf"/>
</dbReference>
<dbReference type="InterPro" id="IPR004358">
    <property type="entry name" value="Sig_transdc_His_kin-like_C"/>
</dbReference>
<dbReference type="InterPro" id="IPR003661">
    <property type="entry name" value="HisK_dim/P_dom"/>
</dbReference>
<evidence type="ECO:0000256" key="1">
    <source>
        <dbReference type="ARBA" id="ARBA00000085"/>
    </source>
</evidence>
<reference evidence="11" key="2">
    <citation type="journal article" date="2016" name="Int. J. Syst. Evol. Microbiol.">
        <title>Complete genome sequence and cell structure of Limnochorda pilosa, a Gram-negative spore-former within the phylum Firmicutes.</title>
        <authorList>
            <person name="Watanabe M."/>
            <person name="Kojima H."/>
            <person name="Fukui M."/>
        </authorList>
    </citation>
    <scope>NUCLEOTIDE SEQUENCE [LARGE SCALE GENOMIC DNA]</scope>
    <source>
        <strain evidence="11">HC45</strain>
    </source>
</reference>
<keyword evidence="6" id="KW-0418">Kinase</keyword>
<evidence type="ECO:0000259" key="9">
    <source>
        <dbReference type="PROSITE" id="PS50109"/>
    </source>
</evidence>
<protein>
    <recommendedName>
        <fullName evidence="2">histidine kinase</fullName>
        <ecNumber evidence="2">2.7.13.3</ecNumber>
    </recommendedName>
</protein>
<keyword evidence="5" id="KW-0547">Nucleotide-binding</keyword>
<evidence type="ECO:0000256" key="4">
    <source>
        <dbReference type="ARBA" id="ARBA00022679"/>
    </source>
</evidence>
<keyword evidence="3" id="KW-0597">Phosphoprotein</keyword>
<dbReference type="EMBL" id="AP014924">
    <property type="protein sequence ID" value="BAS28687.1"/>
    <property type="molecule type" value="Genomic_DNA"/>
</dbReference>
<dbReference type="OrthoDB" id="9815750at2"/>
<dbReference type="InterPro" id="IPR005467">
    <property type="entry name" value="His_kinase_dom"/>
</dbReference>
<dbReference type="SMART" id="SM00388">
    <property type="entry name" value="HisKA"/>
    <property type="match status" value="1"/>
</dbReference>
<dbReference type="STRING" id="1555112.LIP_2858"/>
<evidence type="ECO:0000256" key="3">
    <source>
        <dbReference type="ARBA" id="ARBA00022553"/>
    </source>
</evidence>
<keyword evidence="8" id="KW-0902">Two-component regulatory system</keyword>
<dbReference type="Proteomes" id="UP000065807">
    <property type="component" value="Chromosome"/>
</dbReference>
<reference evidence="11" key="1">
    <citation type="submission" date="2015-07" db="EMBL/GenBank/DDBJ databases">
        <title>Complete genome sequence and phylogenetic analysis of Limnochorda pilosa.</title>
        <authorList>
            <person name="Watanabe M."/>
            <person name="Kojima H."/>
            <person name="Fukui M."/>
        </authorList>
    </citation>
    <scope>NUCLEOTIDE SEQUENCE [LARGE SCALE GENOMIC DNA]</scope>
    <source>
        <strain evidence="11">HC45</strain>
    </source>
</reference>
<dbReference type="PANTHER" id="PTHR43065">
    <property type="entry name" value="SENSOR HISTIDINE KINASE"/>
    <property type="match status" value="1"/>
</dbReference>
<keyword evidence="11" id="KW-1185">Reference proteome</keyword>
<gene>
    <name evidence="10" type="ORF">LIP_2858</name>
</gene>
<dbReference type="Gene3D" id="3.30.565.10">
    <property type="entry name" value="Histidine kinase-like ATPase, C-terminal domain"/>
    <property type="match status" value="1"/>
</dbReference>
<accession>A0A0K2SNX1</accession>
<dbReference type="RefSeq" id="WP_068139398.1">
    <property type="nucleotide sequence ID" value="NZ_AP014924.1"/>
</dbReference>
<evidence type="ECO:0000256" key="2">
    <source>
        <dbReference type="ARBA" id="ARBA00012438"/>
    </source>
</evidence>
<name>A0A0K2SNX1_LIMPI</name>
<evidence type="ECO:0000256" key="6">
    <source>
        <dbReference type="ARBA" id="ARBA00022777"/>
    </source>
</evidence>
<proteinExistence type="predicted"/>
<organism evidence="10 11">
    <name type="scientific">Limnochorda pilosa</name>
    <dbReference type="NCBI Taxonomy" id="1555112"/>
    <lineage>
        <taxon>Bacteria</taxon>
        <taxon>Bacillati</taxon>
        <taxon>Bacillota</taxon>
        <taxon>Limnochordia</taxon>
        <taxon>Limnochordales</taxon>
        <taxon>Limnochordaceae</taxon>
        <taxon>Limnochorda</taxon>
    </lineage>
</organism>
<dbReference type="Pfam" id="PF02518">
    <property type="entry name" value="HATPase_c"/>
    <property type="match status" value="1"/>
</dbReference>
<dbReference type="EC" id="2.7.13.3" evidence="2"/>